<dbReference type="InterPro" id="IPR004401">
    <property type="entry name" value="YbaB/EbfC"/>
</dbReference>
<feature type="compositionally biased region" description="Acidic residues" evidence="2">
    <location>
        <begin position="115"/>
        <end position="127"/>
    </location>
</feature>
<evidence type="ECO:0000256" key="1">
    <source>
        <dbReference type="SAM" id="Coils"/>
    </source>
</evidence>
<accession>A0A5B2X481</accession>
<dbReference type="Pfam" id="PF02575">
    <property type="entry name" value="YbaB_DNA_bd"/>
    <property type="match status" value="1"/>
</dbReference>
<dbReference type="RefSeq" id="WP_149852118.1">
    <property type="nucleotide sequence ID" value="NZ_VUOB01000042.1"/>
</dbReference>
<feature type="coiled-coil region" evidence="1">
    <location>
        <begin position="11"/>
        <end position="38"/>
    </location>
</feature>
<proteinExistence type="predicted"/>
<reference evidence="3 4" key="2">
    <citation type="submission" date="2019-09" db="EMBL/GenBank/DDBJ databases">
        <authorList>
            <person name="Jin C."/>
        </authorList>
    </citation>
    <scope>NUCLEOTIDE SEQUENCE [LARGE SCALE GENOMIC DNA]</scope>
    <source>
        <strain evidence="3 4">AN110305</strain>
    </source>
</reference>
<protein>
    <submittedName>
        <fullName evidence="3">YbaB/EbfC family nucleoid-associated protein</fullName>
    </submittedName>
</protein>
<dbReference type="EMBL" id="VUOB01000042">
    <property type="protein sequence ID" value="KAA2258118.1"/>
    <property type="molecule type" value="Genomic_DNA"/>
</dbReference>
<evidence type="ECO:0000313" key="4">
    <source>
        <dbReference type="Proteomes" id="UP000323454"/>
    </source>
</evidence>
<feature type="region of interest" description="Disordered" evidence="2">
    <location>
        <begin position="114"/>
        <end position="172"/>
    </location>
</feature>
<dbReference type="AlphaFoldDB" id="A0A5B2X481"/>
<organism evidence="3 4">
    <name type="scientific">Solihabitans fulvus</name>
    <dbReference type="NCBI Taxonomy" id="1892852"/>
    <lineage>
        <taxon>Bacteria</taxon>
        <taxon>Bacillati</taxon>
        <taxon>Actinomycetota</taxon>
        <taxon>Actinomycetes</taxon>
        <taxon>Pseudonocardiales</taxon>
        <taxon>Pseudonocardiaceae</taxon>
        <taxon>Solihabitans</taxon>
    </lineage>
</organism>
<evidence type="ECO:0000256" key="2">
    <source>
        <dbReference type="SAM" id="MobiDB-lite"/>
    </source>
</evidence>
<feature type="compositionally biased region" description="Pro residues" evidence="2">
    <location>
        <begin position="133"/>
        <end position="144"/>
    </location>
</feature>
<gene>
    <name evidence="3" type="ORF">F0L68_24395</name>
</gene>
<dbReference type="OrthoDB" id="3695284at2"/>
<feature type="compositionally biased region" description="Low complexity" evidence="2">
    <location>
        <begin position="145"/>
        <end position="161"/>
    </location>
</feature>
<dbReference type="InterPro" id="IPR036894">
    <property type="entry name" value="YbaB-like_sf"/>
</dbReference>
<dbReference type="GO" id="GO:0003677">
    <property type="term" value="F:DNA binding"/>
    <property type="evidence" value="ECO:0007669"/>
    <property type="project" value="InterPro"/>
</dbReference>
<dbReference type="Proteomes" id="UP000323454">
    <property type="component" value="Unassembled WGS sequence"/>
</dbReference>
<reference evidence="3 4" key="1">
    <citation type="submission" date="2019-09" db="EMBL/GenBank/DDBJ databases">
        <title>Goodfellowia gen. nov., a new genus of the Pseudonocardineae related to Actinoalloteichus, containing Goodfellowia coeruleoviolacea gen. nov., comb. nov. gen. nov., comb. nov.</title>
        <authorList>
            <person name="Labeda D."/>
        </authorList>
    </citation>
    <scope>NUCLEOTIDE SEQUENCE [LARGE SCALE GENOMIC DNA]</scope>
    <source>
        <strain evidence="3 4">AN110305</strain>
    </source>
</reference>
<dbReference type="SUPFAM" id="SSF82607">
    <property type="entry name" value="YbaB-like"/>
    <property type="match status" value="1"/>
</dbReference>
<feature type="compositionally biased region" description="Acidic residues" evidence="2">
    <location>
        <begin position="162"/>
        <end position="172"/>
    </location>
</feature>
<keyword evidence="1" id="KW-0175">Coiled coil</keyword>
<evidence type="ECO:0000313" key="3">
    <source>
        <dbReference type="EMBL" id="KAA2258118.1"/>
    </source>
</evidence>
<sequence>MGARVESQQWLDGFGSKVSELQRRSAELQERLAESTATSVSPDETVTVTVSPTGSLLNLVLGRHAYTHTPAQLTTIIMKTVGQAQRQAASQVVEAFAPLGSGTQAMEMLTRYAPPDEDEVGEPEEADPYAPVDAPPPPAAPPMHAPSRPAARQAPARPAAQGDDEDENRLPW</sequence>
<comment type="caution">
    <text evidence="3">The sequence shown here is derived from an EMBL/GenBank/DDBJ whole genome shotgun (WGS) entry which is preliminary data.</text>
</comment>
<name>A0A5B2X481_9PSEU</name>
<dbReference type="Gene3D" id="3.30.1310.10">
    <property type="entry name" value="Nucleoid-associated protein YbaB-like domain"/>
    <property type="match status" value="1"/>
</dbReference>
<keyword evidence="4" id="KW-1185">Reference proteome</keyword>